<dbReference type="PANTHER" id="PTHR33919">
    <property type="entry name" value="OS09G0127700 PROTEIN"/>
    <property type="match status" value="1"/>
</dbReference>
<keyword evidence="2" id="KW-0472">Membrane</keyword>
<sequence>MATSTTPKFASAAGAIHHPSSTQSVGLVKRVSASFGPMGVVIGIIGGMVSVACMMGIHTAKQQLLYSPSVQVTKKKRESIPEVDSPDAVIQSSDKFLSKSFLRKVGHIQDRHDHHINEQARYGATRRAPESETLKSVGIGN</sequence>
<accession>A0ABD3ELV3</accession>
<feature type="region of interest" description="Disordered" evidence="1">
    <location>
        <begin position="111"/>
        <end position="141"/>
    </location>
</feature>
<comment type="caution">
    <text evidence="3">The sequence shown here is derived from an EMBL/GenBank/DDBJ whole genome shotgun (WGS) entry which is preliminary data.</text>
</comment>
<proteinExistence type="predicted"/>
<keyword evidence="2" id="KW-1133">Transmembrane helix</keyword>
<evidence type="ECO:0000313" key="4">
    <source>
        <dbReference type="Proteomes" id="UP001632038"/>
    </source>
</evidence>
<dbReference type="PANTHER" id="PTHR33919:SF9">
    <property type="entry name" value="RIBOSOME BIOGENESIS NEP1-LIKE PROTEIN"/>
    <property type="match status" value="1"/>
</dbReference>
<evidence type="ECO:0000256" key="2">
    <source>
        <dbReference type="SAM" id="Phobius"/>
    </source>
</evidence>
<keyword evidence="4" id="KW-1185">Reference proteome</keyword>
<dbReference type="EMBL" id="JAVIJP010000002">
    <property type="protein sequence ID" value="KAL3655156.1"/>
    <property type="molecule type" value="Genomic_DNA"/>
</dbReference>
<dbReference type="Proteomes" id="UP001632038">
    <property type="component" value="Unassembled WGS sequence"/>
</dbReference>
<keyword evidence="2" id="KW-0812">Transmembrane</keyword>
<protein>
    <submittedName>
        <fullName evidence="3">Uncharacterized protein</fullName>
    </submittedName>
</protein>
<organism evidence="3 4">
    <name type="scientific">Castilleja foliolosa</name>
    <dbReference type="NCBI Taxonomy" id="1961234"/>
    <lineage>
        <taxon>Eukaryota</taxon>
        <taxon>Viridiplantae</taxon>
        <taxon>Streptophyta</taxon>
        <taxon>Embryophyta</taxon>
        <taxon>Tracheophyta</taxon>
        <taxon>Spermatophyta</taxon>
        <taxon>Magnoliopsida</taxon>
        <taxon>eudicotyledons</taxon>
        <taxon>Gunneridae</taxon>
        <taxon>Pentapetalae</taxon>
        <taxon>asterids</taxon>
        <taxon>lamiids</taxon>
        <taxon>Lamiales</taxon>
        <taxon>Orobanchaceae</taxon>
        <taxon>Pedicularideae</taxon>
        <taxon>Castillejinae</taxon>
        <taxon>Castilleja</taxon>
    </lineage>
</organism>
<feature type="transmembrane region" description="Helical" evidence="2">
    <location>
        <begin position="34"/>
        <end position="57"/>
    </location>
</feature>
<name>A0ABD3ELV3_9LAMI</name>
<evidence type="ECO:0000256" key="1">
    <source>
        <dbReference type="SAM" id="MobiDB-lite"/>
    </source>
</evidence>
<gene>
    <name evidence="3" type="ORF">CASFOL_000942</name>
</gene>
<evidence type="ECO:0000313" key="3">
    <source>
        <dbReference type="EMBL" id="KAL3655156.1"/>
    </source>
</evidence>
<dbReference type="AlphaFoldDB" id="A0ABD3ELV3"/>
<reference evidence="4" key="1">
    <citation type="journal article" date="2024" name="IScience">
        <title>Strigolactones Initiate the Formation of Haustorium-like Structures in Castilleja.</title>
        <authorList>
            <person name="Buerger M."/>
            <person name="Peterson D."/>
            <person name="Chory J."/>
        </authorList>
    </citation>
    <scope>NUCLEOTIDE SEQUENCE [LARGE SCALE GENOMIC DNA]</scope>
</reference>